<dbReference type="EMBL" id="CZAY01000009">
    <property type="protein sequence ID" value="CUP57717.1"/>
    <property type="molecule type" value="Genomic_DNA"/>
</dbReference>
<dbReference type="Proteomes" id="UP000095485">
    <property type="component" value="Unassembled WGS sequence"/>
</dbReference>
<dbReference type="Gene3D" id="3.30.930.30">
    <property type="match status" value="1"/>
</dbReference>
<evidence type="ECO:0000259" key="2">
    <source>
        <dbReference type="Pfam" id="PF03432"/>
    </source>
</evidence>
<reference evidence="3 4" key="1">
    <citation type="submission" date="2015-09" db="EMBL/GenBank/DDBJ databases">
        <authorList>
            <consortium name="Pathogen Informatics"/>
        </authorList>
    </citation>
    <scope>NUCLEOTIDE SEQUENCE [LARGE SCALE GENOMIC DNA]</scope>
    <source>
        <strain evidence="3 4">2789STDY5834914</strain>
    </source>
</reference>
<feature type="region of interest" description="Disordered" evidence="1">
    <location>
        <begin position="443"/>
        <end position="471"/>
    </location>
</feature>
<dbReference type="Pfam" id="PF03432">
    <property type="entry name" value="Relaxase"/>
    <property type="match status" value="1"/>
</dbReference>
<protein>
    <submittedName>
        <fullName evidence="3">Conjugal transfer relaxase TraI</fullName>
    </submittedName>
</protein>
<proteinExistence type="predicted"/>
<evidence type="ECO:0000313" key="4">
    <source>
        <dbReference type="Proteomes" id="UP000095485"/>
    </source>
</evidence>
<sequence length="471" mass="56007">MAITKCLHMKQAKTGYPAKHLANGLRYIMNPEKTEHGRYVCGHNCIPEQALSQMVDTKRHFGKLDKRQGYHFILSFEEDEVSEEEAFQMVGEFVTEFLGKDFEAVYAVHNDTDHIHGHIIFNSVRCTTGYKYDYRNGDWENIIQPLTNRICREHGLSVLDLEEAKEKRKQKGQEEKSLSERDRRIRRDVDQALQDAGSYEEFLENLSSMGYELRGRKRLSVREPGAGRARRLDQLGEEYTEEKLRQRFGRLPIPEMTGEEIPVEWTYVFIPYRERHLTRYQKECFLRRYRQGKPMANSKTWKYRAAIHELKKLQEEFDFLAAYRIQDKAQLKAISDATKEQLWENSRARKQLRKEMVPYEEMLLLLNKLQEKQMEAELYQEGYQEFFQDHQTYQNLLGQLKEMGYSLSDAEQTDAYFFEKEERLRIERKKILKEKRIAERLREKAEEKEKLEAQQKEKNRKPSARGRGKGG</sequence>
<feature type="region of interest" description="Disordered" evidence="1">
    <location>
        <begin position="164"/>
        <end position="183"/>
    </location>
</feature>
<dbReference type="OrthoDB" id="9762440at2"/>
<name>A0A174PF77_9FIRM</name>
<feature type="compositionally biased region" description="Basic residues" evidence="1">
    <location>
        <begin position="458"/>
        <end position="471"/>
    </location>
</feature>
<gene>
    <name evidence="3" type="primary">traI</name>
    <name evidence="3" type="ORF">ERS852526_01477</name>
</gene>
<feature type="domain" description="MobA/VirD2-like nuclease" evidence="2">
    <location>
        <begin position="27"/>
        <end position="156"/>
    </location>
</feature>
<evidence type="ECO:0000313" key="3">
    <source>
        <dbReference type="EMBL" id="CUP57717.1"/>
    </source>
</evidence>
<feature type="compositionally biased region" description="Basic and acidic residues" evidence="1">
    <location>
        <begin position="443"/>
        <end position="457"/>
    </location>
</feature>
<dbReference type="AlphaFoldDB" id="A0A174PF77"/>
<accession>A0A174PF77</accession>
<dbReference type="InterPro" id="IPR005094">
    <property type="entry name" value="Endonuclease_MobA/VirD2"/>
</dbReference>
<evidence type="ECO:0000256" key="1">
    <source>
        <dbReference type="SAM" id="MobiDB-lite"/>
    </source>
</evidence>
<dbReference type="GeneID" id="96228772"/>
<dbReference type="RefSeq" id="WP_025577449.1">
    <property type="nucleotide sequence ID" value="NZ_CZAY01000009.1"/>
</dbReference>
<organism evidence="3 4">
    <name type="scientific">Dorea longicatena</name>
    <dbReference type="NCBI Taxonomy" id="88431"/>
    <lineage>
        <taxon>Bacteria</taxon>
        <taxon>Bacillati</taxon>
        <taxon>Bacillota</taxon>
        <taxon>Clostridia</taxon>
        <taxon>Lachnospirales</taxon>
        <taxon>Lachnospiraceae</taxon>
        <taxon>Dorea</taxon>
    </lineage>
</organism>